<evidence type="ECO:0000313" key="3">
    <source>
        <dbReference type="Proteomes" id="UP000001058"/>
    </source>
</evidence>
<dbReference type="STRING" id="3068.D8U2M1"/>
<dbReference type="AlphaFoldDB" id="D8U2M1"/>
<sequence>MRWLWTFGRVPEIEPNEMLAVSNRILALPPEQRTSGTAAHIIDVRTQAEFKAGHIPGALNASLLPPWSWPARVEPLLQGLQPSTELYVICLSAHRSIGALKWLQDRGFTNVKQLKGGMQAWRSQRLIEVKELGATDGDDRATVMEPAACCPQQPNNAE</sequence>
<accession>D8U2M1</accession>
<dbReference type="OrthoDB" id="566238at2759"/>
<dbReference type="PROSITE" id="PS50206">
    <property type="entry name" value="RHODANESE_3"/>
    <property type="match status" value="1"/>
</dbReference>
<evidence type="ECO:0000313" key="2">
    <source>
        <dbReference type="EMBL" id="EFJ46160.1"/>
    </source>
</evidence>
<dbReference type="CDD" id="cd00158">
    <property type="entry name" value="RHOD"/>
    <property type="match status" value="1"/>
</dbReference>
<proteinExistence type="predicted"/>
<dbReference type="Pfam" id="PF00581">
    <property type="entry name" value="Rhodanese"/>
    <property type="match status" value="1"/>
</dbReference>
<dbReference type="SUPFAM" id="SSF52821">
    <property type="entry name" value="Rhodanese/Cell cycle control phosphatase"/>
    <property type="match status" value="1"/>
</dbReference>
<dbReference type="GeneID" id="9627720"/>
<dbReference type="PANTHER" id="PTHR45431:SF3">
    <property type="entry name" value="RHODANESE-LIKE DOMAIN-CONTAINING PROTEIN 15, CHLOROPLASTIC"/>
    <property type="match status" value="1"/>
</dbReference>
<evidence type="ECO:0000259" key="1">
    <source>
        <dbReference type="PROSITE" id="PS50206"/>
    </source>
</evidence>
<protein>
    <recommendedName>
        <fullName evidence="1">Rhodanese domain-containing protein</fullName>
    </recommendedName>
</protein>
<dbReference type="Proteomes" id="UP000001058">
    <property type="component" value="Unassembled WGS sequence"/>
</dbReference>
<dbReference type="InParanoid" id="D8U2M1"/>
<name>D8U2M1_VOLCA</name>
<reference evidence="2 3" key="1">
    <citation type="journal article" date="2010" name="Science">
        <title>Genomic analysis of organismal complexity in the multicellular green alga Volvox carteri.</title>
        <authorList>
            <person name="Prochnik S.E."/>
            <person name="Umen J."/>
            <person name="Nedelcu A.M."/>
            <person name="Hallmann A."/>
            <person name="Miller S.M."/>
            <person name="Nishii I."/>
            <person name="Ferris P."/>
            <person name="Kuo A."/>
            <person name="Mitros T."/>
            <person name="Fritz-Laylin L.K."/>
            <person name="Hellsten U."/>
            <person name="Chapman J."/>
            <person name="Simakov O."/>
            <person name="Rensing S.A."/>
            <person name="Terry A."/>
            <person name="Pangilinan J."/>
            <person name="Kapitonov V."/>
            <person name="Jurka J."/>
            <person name="Salamov A."/>
            <person name="Shapiro H."/>
            <person name="Schmutz J."/>
            <person name="Grimwood J."/>
            <person name="Lindquist E."/>
            <person name="Lucas S."/>
            <person name="Grigoriev I.V."/>
            <person name="Schmitt R."/>
            <person name="Kirk D."/>
            <person name="Rokhsar D.S."/>
        </authorList>
    </citation>
    <scope>NUCLEOTIDE SEQUENCE [LARGE SCALE GENOMIC DNA]</scope>
    <source>
        <strain evidence="3">f. Nagariensis / Eve</strain>
    </source>
</reference>
<dbReference type="PANTHER" id="PTHR45431">
    <property type="entry name" value="RHODANESE-LIKE DOMAIN-CONTAINING PROTEIN 15, CHLOROPLASTIC"/>
    <property type="match status" value="1"/>
</dbReference>
<gene>
    <name evidence="2" type="ORF">VOLCADRAFT_105722</name>
</gene>
<dbReference type="InterPro" id="IPR001763">
    <property type="entry name" value="Rhodanese-like_dom"/>
</dbReference>
<dbReference type="InterPro" id="IPR052367">
    <property type="entry name" value="Thiosulfate_ST/Rhodanese-like"/>
</dbReference>
<dbReference type="Gene3D" id="3.40.250.10">
    <property type="entry name" value="Rhodanese-like domain"/>
    <property type="match status" value="1"/>
</dbReference>
<dbReference type="EMBL" id="GL378353">
    <property type="protein sequence ID" value="EFJ46160.1"/>
    <property type="molecule type" value="Genomic_DNA"/>
</dbReference>
<dbReference type="InterPro" id="IPR036873">
    <property type="entry name" value="Rhodanese-like_dom_sf"/>
</dbReference>
<dbReference type="KEGG" id="vcn:VOLCADRAFT_105722"/>
<dbReference type="RefSeq" id="XP_002952910.1">
    <property type="nucleotide sequence ID" value="XM_002952864.1"/>
</dbReference>
<organism evidence="3">
    <name type="scientific">Volvox carteri f. nagariensis</name>
    <dbReference type="NCBI Taxonomy" id="3068"/>
    <lineage>
        <taxon>Eukaryota</taxon>
        <taxon>Viridiplantae</taxon>
        <taxon>Chlorophyta</taxon>
        <taxon>core chlorophytes</taxon>
        <taxon>Chlorophyceae</taxon>
        <taxon>CS clade</taxon>
        <taxon>Chlamydomonadales</taxon>
        <taxon>Volvocaceae</taxon>
        <taxon>Volvox</taxon>
    </lineage>
</organism>
<feature type="domain" description="Rhodanese" evidence="1">
    <location>
        <begin position="35"/>
        <end position="130"/>
    </location>
</feature>
<dbReference type="SMART" id="SM00450">
    <property type="entry name" value="RHOD"/>
    <property type="match status" value="1"/>
</dbReference>
<keyword evidence="3" id="KW-1185">Reference proteome</keyword>